<dbReference type="PROSITE" id="PS00455">
    <property type="entry name" value="AMP_BINDING"/>
    <property type="match status" value="1"/>
</dbReference>
<dbReference type="GO" id="GO:0031956">
    <property type="term" value="F:medium-chain fatty acid-CoA ligase activity"/>
    <property type="evidence" value="ECO:0007669"/>
    <property type="project" value="TreeGrafter"/>
</dbReference>
<organism evidence="8 9">
    <name type="scientific">Sphingopyxis lindanitolerans</name>
    <dbReference type="NCBI Taxonomy" id="2054227"/>
    <lineage>
        <taxon>Bacteria</taxon>
        <taxon>Pseudomonadati</taxon>
        <taxon>Pseudomonadota</taxon>
        <taxon>Alphaproteobacteria</taxon>
        <taxon>Sphingomonadales</taxon>
        <taxon>Sphingomonadaceae</taxon>
        <taxon>Sphingopyxis</taxon>
    </lineage>
</organism>
<dbReference type="RefSeq" id="WP_105999696.1">
    <property type="nucleotide sequence ID" value="NZ_CM009578.1"/>
</dbReference>
<dbReference type="GO" id="GO:0006631">
    <property type="term" value="P:fatty acid metabolic process"/>
    <property type="evidence" value="ECO:0007669"/>
    <property type="project" value="TreeGrafter"/>
</dbReference>
<dbReference type="Pfam" id="PF13193">
    <property type="entry name" value="AMP-binding_C"/>
    <property type="match status" value="1"/>
</dbReference>
<dbReference type="EMBL" id="PHFW01000003">
    <property type="protein sequence ID" value="PQM26319.1"/>
    <property type="molecule type" value="Genomic_DNA"/>
</dbReference>
<dbReference type="OrthoDB" id="9803968at2"/>
<comment type="catalytic activity">
    <reaction evidence="3">
        <text>3-(methylsulfanyl)propanoate + ATP + CoA = 3-(methylsulfanyl)propanoyl-CoA + AMP + diphosphate</text>
        <dbReference type="Rhea" id="RHEA:43052"/>
        <dbReference type="ChEBI" id="CHEBI:30616"/>
        <dbReference type="ChEBI" id="CHEBI:33019"/>
        <dbReference type="ChEBI" id="CHEBI:49016"/>
        <dbReference type="ChEBI" id="CHEBI:57287"/>
        <dbReference type="ChEBI" id="CHEBI:82815"/>
        <dbReference type="ChEBI" id="CHEBI:456215"/>
        <dbReference type="EC" id="6.2.1.44"/>
    </reaction>
    <physiologicalReaction direction="left-to-right" evidence="3">
        <dbReference type="Rhea" id="RHEA:43053"/>
    </physiologicalReaction>
</comment>
<gene>
    <name evidence="8" type="ORF">CVO77_14765</name>
</gene>
<dbReference type="PANTHER" id="PTHR43201:SF32">
    <property type="entry name" value="2-SUCCINYLBENZOATE--COA LIGASE, CHLOROPLASTIC_PEROXISOMAL"/>
    <property type="match status" value="1"/>
</dbReference>
<protein>
    <recommendedName>
        <fullName evidence="5">3-methylmercaptopropionyl-CoA ligase</fullName>
        <ecNumber evidence="4">6.2.1.44</ecNumber>
    </recommendedName>
</protein>
<keyword evidence="2 8" id="KW-0436">Ligase</keyword>
<dbReference type="NCBIfam" id="NF004837">
    <property type="entry name" value="PRK06187.1"/>
    <property type="match status" value="1"/>
</dbReference>
<dbReference type="Proteomes" id="UP000238954">
    <property type="component" value="Chromosome"/>
</dbReference>
<dbReference type="InterPro" id="IPR045851">
    <property type="entry name" value="AMP-bd_C_sf"/>
</dbReference>
<feature type="domain" description="AMP-binding enzyme C-terminal" evidence="7">
    <location>
        <begin position="423"/>
        <end position="498"/>
    </location>
</feature>
<evidence type="ECO:0000256" key="5">
    <source>
        <dbReference type="ARBA" id="ARBA00067668"/>
    </source>
</evidence>
<dbReference type="InterPro" id="IPR020845">
    <property type="entry name" value="AMP-binding_CS"/>
</dbReference>
<evidence type="ECO:0000259" key="7">
    <source>
        <dbReference type="Pfam" id="PF13193"/>
    </source>
</evidence>
<dbReference type="EC" id="6.2.1.44" evidence="4"/>
<reference evidence="9" key="1">
    <citation type="submission" date="2017-11" db="EMBL/GenBank/DDBJ databases">
        <title>The complete genome sequence of Sphingopyxis pomeranensis sp. nov. strain WS5A3p.</title>
        <authorList>
            <person name="Kaminski M.A."/>
        </authorList>
    </citation>
    <scope>NUCLEOTIDE SEQUENCE [LARGE SCALE GENOMIC DNA]</scope>
    <source>
        <strain evidence="9">WS5A3p</strain>
    </source>
</reference>
<evidence type="ECO:0000259" key="6">
    <source>
        <dbReference type="Pfam" id="PF00501"/>
    </source>
</evidence>
<comment type="caution">
    <text evidence="8">The sequence shown here is derived from an EMBL/GenBank/DDBJ whole genome shotgun (WGS) entry which is preliminary data.</text>
</comment>
<evidence type="ECO:0000256" key="1">
    <source>
        <dbReference type="ARBA" id="ARBA00006432"/>
    </source>
</evidence>
<evidence type="ECO:0000313" key="8">
    <source>
        <dbReference type="EMBL" id="PQM26319.1"/>
    </source>
</evidence>
<proteinExistence type="inferred from homology"/>
<dbReference type="FunFam" id="3.30.300.30:FF:000008">
    <property type="entry name" value="2,3-dihydroxybenzoate-AMP ligase"/>
    <property type="match status" value="1"/>
</dbReference>
<keyword evidence="9" id="KW-1185">Reference proteome</keyword>
<name>A0A2S8B229_9SPHN</name>
<evidence type="ECO:0000256" key="3">
    <source>
        <dbReference type="ARBA" id="ARBA00051915"/>
    </source>
</evidence>
<dbReference type="SUPFAM" id="SSF56801">
    <property type="entry name" value="Acetyl-CoA synthetase-like"/>
    <property type="match status" value="1"/>
</dbReference>
<feature type="domain" description="AMP-dependent synthetase/ligase" evidence="6">
    <location>
        <begin position="11"/>
        <end position="373"/>
    </location>
</feature>
<comment type="similarity">
    <text evidence="1">Belongs to the ATP-dependent AMP-binding enzyme family.</text>
</comment>
<accession>A0A2S8B229</accession>
<dbReference type="AlphaFoldDB" id="A0A2S8B229"/>
<dbReference type="PANTHER" id="PTHR43201">
    <property type="entry name" value="ACYL-COA SYNTHETASE"/>
    <property type="match status" value="1"/>
</dbReference>
<dbReference type="CDD" id="cd17631">
    <property type="entry name" value="FACL_FadD13-like"/>
    <property type="match status" value="1"/>
</dbReference>
<dbReference type="InterPro" id="IPR025110">
    <property type="entry name" value="AMP-bd_C"/>
</dbReference>
<dbReference type="InterPro" id="IPR000873">
    <property type="entry name" value="AMP-dep_synth/lig_dom"/>
</dbReference>
<dbReference type="Gene3D" id="3.40.50.12780">
    <property type="entry name" value="N-terminal domain of ligase-like"/>
    <property type="match status" value="1"/>
</dbReference>
<dbReference type="InterPro" id="IPR042099">
    <property type="entry name" value="ANL_N_sf"/>
</dbReference>
<evidence type="ECO:0000313" key="9">
    <source>
        <dbReference type="Proteomes" id="UP000238954"/>
    </source>
</evidence>
<dbReference type="Gene3D" id="3.30.300.30">
    <property type="match status" value="1"/>
</dbReference>
<dbReference type="Pfam" id="PF00501">
    <property type="entry name" value="AMP-binding"/>
    <property type="match status" value="1"/>
</dbReference>
<sequence>MYLTQCVHRMIQRSPDATALVDGEERLSWAELRDRVARFADALGRLGVAPGDRVAMLARNGNHYAEYLLGTFWAGGVITPVNTRWSSAEIAFSLVDCEAFVLIVEPCFDALIPHIRSAAPHLRHIVSTGCSAVPGVASRDEWLAGAVAVPDAVRRGDALAAVMYTGGTTGRPKGVMLAHASIGFSLMGTLSQPGAPPGKVFLHSAPLFHIGGLAGLLLALFAGASCVFLPAFDPLDVLKAVEAHRVTDIFLVPTMLRMVADHPHFADFDTSSVRLIRYGASTIDETLLARLVAAFPQTNFCQAYGMTELSPTCCLLAPADHGPEAFENGRARSAGRATSVCEVRIIGDDGAEMPRGRSGEVVVRGPNVMLGYWGRPEETAAVLRDGWMHTGDVGRMDADGYVTIVDRLKDMIVTGGENVYSAEVENILSTHPGVAALAVIGIADETWGERVHAVVVPKSGASVDLAGLQDHCRPLLAGYKLPRSLSLVDALPLSGVGKILKTELRERYRAA</sequence>
<evidence type="ECO:0000256" key="2">
    <source>
        <dbReference type="ARBA" id="ARBA00022598"/>
    </source>
</evidence>
<evidence type="ECO:0000256" key="4">
    <source>
        <dbReference type="ARBA" id="ARBA00066616"/>
    </source>
</evidence>